<feature type="compositionally biased region" description="Low complexity" evidence="1">
    <location>
        <begin position="130"/>
        <end position="139"/>
    </location>
</feature>
<evidence type="ECO:0000313" key="3">
    <source>
        <dbReference type="Proteomes" id="UP001152798"/>
    </source>
</evidence>
<evidence type="ECO:0000313" key="2">
    <source>
        <dbReference type="EMBL" id="CAH1401871.1"/>
    </source>
</evidence>
<proteinExistence type="predicted"/>
<feature type="compositionally biased region" description="Basic and acidic residues" evidence="1">
    <location>
        <begin position="105"/>
        <end position="120"/>
    </location>
</feature>
<dbReference type="Proteomes" id="UP001152798">
    <property type="component" value="Chromosome 5"/>
</dbReference>
<dbReference type="AlphaFoldDB" id="A0A9P0HHY1"/>
<gene>
    <name evidence="2" type="ORF">NEZAVI_LOCUS10812</name>
</gene>
<organism evidence="2 3">
    <name type="scientific">Nezara viridula</name>
    <name type="common">Southern green stink bug</name>
    <name type="synonym">Cimex viridulus</name>
    <dbReference type="NCBI Taxonomy" id="85310"/>
    <lineage>
        <taxon>Eukaryota</taxon>
        <taxon>Metazoa</taxon>
        <taxon>Ecdysozoa</taxon>
        <taxon>Arthropoda</taxon>
        <taxon>Hexapoda</taxon>
        <taxon>Insecta</taxon>
        <taxon>Pterygota</taxon>
        <taxon>Neoptera</taxon>
        <taxon>Paraneoptera</taxon>
        <taxon>Hemiptera</taxon>
        <taxon>Heteroptera</taxon>
        <taxon>Panheteroptera</taxon>
        <taxon>Pentatomomorpha</taxon>
        <taxon>Pentatomoidea</taxon>
        <taxon>Pentatomidae</taxon>
        <taxon>Pentatominae</taxon>
        <taxon>Nezara</taxon>
    </lineage>
</organism>
<feature type="region of interest" description="Disordered" evidence="1">
    <location>
        <begin position="32"/>
        <end position="68"/>
    </location>
</feature>
<evidence type="ECO:0000256" key="1">
    <source>
        <dbReference type="SAM" id="MobiDB-lite"/>
    </source>
</evidence>
<dbReference type="EMBL" id="OV725081">
    <property type="protein sequence ID" value="CAH1401871.1"/>
    <property type="molecule type" value="Genomic_DNA"/>
</dbReference>
<protein>
    <submittedName>
        <fullName evidence="2">Uncharacterized protein</fullName>
    </submittedName>
</protein>
<reference evidence="2" key="1">
    <citation type="submission" date="2022-01" db="EMBL/GenBank/DDBJ databases">
        <authorList>
            <person name="King R."/>
        </authorList>
    </citation>
    <scope>NUCLEOTIDE SEQUENCE</scope>
</reference>
<accession>A0A9P0HHY1</accession>
<feature type="region of interest" description="Disordered" evidence="1">
    <location>
        <begin position="98"/>
        <end position="139"/>
    </location>
</feature>
<name>A0A9P0HHY1_NEZVI</name>
<keyword evidence="3" id="KW-1185">Reference proteome</keyword>
<sequence length="139" mass="15653">MIQVAGWNRKELGAEGEEYKIIFLLLLKKEDTGEPPQTEAGNPSTPAVWNMSSGYTPRSSNTRLYDPRRKASTIGRSLESSYSSASLCPIAVQLRTDRLRRHHPEKPTYQRAKKEMRRESAFPVPPPPSEELSPAALMK</sequence>
<feature type="compositionally biased region" description="Polar residues" evidence="1">
    <location>
        <begin position="39"/>
        <end position="63"/>
    </location>
</feature>